<dbReference type="PANTHER" id="PTHR22930:SF284">
    <property type="entry name" value="DDE TNP4 DOMAIN-CONTAINING PROTEIN"/>
    <property type="match status" value="1"/>
</dbReference>
<evidence type="ECO:0000313" key="9">
    <source>
        <dbReference type="EMBL" id="VEN46139.1"/>
    </source>
</evidence>
<comment type="subcellular location">
    <subcellularLocation>
        <location evidence="2">Nucleus</location>
    </subcellularLocation>
</comment>
<evidence type="ECO:0000256" key="2">
    <source>
        <dbReference type="ARBA" id="ARBA00004123"/>
    </source>
</evidence>
<keyword evidence="5" id="KW-0479">Metal-binding</keyword>
<protein>
    <recommendedName>
        <fullName evidence="8">DDE Tnp4 domain-containing protein</fullName>
    </recommendedName>
</protein>
<dbReference type="EMBL" id="CAACVG010007573">
    <property type="protein sequence ID" value="VEN46139.1"/>
    <property type="molecule type" value="Genomic_DNA"/>
</dbReference>
<evidence type="ECO:0000256" key="7">
    <source>
        <dbReference type="ARBA" id="ARBA00023242"/>
    </source>
</evidence>
<keyword evidence="6" id="KW-0378">Hydrolase</keyword>
<dbReference type="OrthoDB" id="6716851at2759"/>
<dbReference type="AlphaFoldDB" id="A0A653CEH9"/>
<keyword evidence="7" id="KW-0539">Nucleus</keyword>
<dbReference type="InterPro" id="IPR027806">
    <property type="entry name" value="HARBI1_dom"/>
</dbReference>
<dbReference type="GO" id="GO:0004518">
    <property type="term" value="F:nuclease activity"/>
    <property type="evidence" value="ECO:0007669"/>
    <property type="project" value="UniProtKB-KW"/>
</dbReference>
<dbReference type="GO" id="GO:0046872">
    <property type="term" value="F:metal ion binding"/>
    <property type="evidence" value="ECO:0007669"/>
    <property type="project" value="UniProtKB-KW"/>
</dbReference>
<evidence type="ECO:0000313" key="10">
    <source>
        <dbReference type="Proteomes" id="UP000410492"/>
    </source>
</evidence>
<reference evidence="9 10" key="1">
    <citation type="submission" date="2019-01" db="EMBL/GenBank/DDBJ databases">
        <authorList>
            <person name="Sayadi A."/>
        </authorList>
    </citation>
    <scope>NUCLEOTIDE SEQUENCE [LARGE SCALE GENOMIC DNA]</scope>
</reference>
<evidence type="ECO:0000256" key="5">
    <source>
        <dbReference type="ARBA" id="ARBA00022723"/>
    </source>
</evidence>
<accession>A0A653CEH9</accession>
<name>A0A653CEH9_CALMS</name>
<dbReference type="Pfam" id="PF13359">
    <property type="entry name" value="DDE_Tnp_4"/>
    <property type="match status" value="1"/>
</dbReference>
<keyword evidence="4" id="KW-0540">Nuclease</keyword>
<evidence type="ECO:0000256" key="3">
    <source>
        <dbReference type="ARBA" id="ARBA00006958"/>
    </source>
</evidence>
<evidence type="ECO:0000259" key="8">
    <source>
        <dbReference type="Pfam" id="PF13359"/>
    </source>
</evidence>
<evidence type="ECO:0000256" key="6">
    <source>
        <dbReference type="ARBA" id="ARBA00022801"/>
    </source>
</evidence>
<comment type="cofactor">
    <cofactor evidence="1">
        <name>a divalent metal cation</name>
        <dbReference type="ChEBI" id="CHEBI:60240"/>
    </cofactor>
</comment>
<dbReference type="GO" id="GO:0016787">
    <property type="term" value="F:hydrolase activity"/>
    <property type="evidence" value="ECO:0007669"/>
    <property type="project" value="UniProtKB-KW"/>
</dbReference>
<organism evidence="9 10">
    <name type="scientific">Callosobruchus maculatus</name>
    <name type="common">Southern cowpea weevil</name>
    <name type="synonym">Pulse bruchid</name>
    <dbReference type="NCBI Taxonomy" id="64391"/>
    <lineage>
        <taxon>Eukaryota</taxon>
        <taxon>Metazoa</taxon>
        <taxon>Ecdysozoa</taxon>
        <taxon>Arthropoda</taxon>
        <taxon>Hexapoda</taxon>
        <taxon>Insecta</taxon>
        <taxon>Pterygota</taxon>
        <taxon>Neoptera</taxon>
        <taxon>Endopterygota</taxon>
        <taxon>Coleoptera</taxon>
        <taxon>Polyphaga</taxon>
        <taxon>Cucujiformia</taxon>
        <taxon>Chrysomeloidea</taxon>
        <taxon>Chrysomelidae</taxon>
        <taxon>Bruchinae</taxon>
        <taxon>Bruchini</taxon>
        <taxon>Callosobruchus</taxon>
    </lineage>
</organism>
<dbReference type="GO" id="GO:0005634">
    <property type="term" value="C:nucleus"/>
    <property type="evidence" value="ECO:0007669"/>
    <property type="project" value="UniProtKB-SubCell"/>
</dbReference>
<sequence length="388" mass="45331">MISENDLLLIGLAVALVPNEQKKLKRKRSKWVKLWKLNREKLSHVHLINELRLEPDDYRNYLRMDESVYTELLELVSPLLKKEDTIMRTAITPHERLSTTLRYLATGRNYEDLKFTTRISAQALEKIIPETCRAIIVVLKNKYCKFPKSEAEWIQIGSDFNERWQFPNCLGAVDGKHIRIRPPSGSGAYYYNYKQFHSIVLMGIANSNYEFIMFDVGTNGRVSDGGVINNTCFYKALVEGQLKIPAVNERNNLPYVFIGDEAFALRKDFLKPYNERELNPERSNYNKRLSRARRIIENVFGILANRFRIYHTEIGISVESIETVVMATCVLHNYLRKKNPNRYMEISADEEDKARDVLPSLQRGFGSRRFPEDAKQVRELFLQYFKNN</sequence>
<feature type="domain" description="DDE Tnp4" evidence="8">
    <location>
        <begin position="173"/>
        <end position="333"/>
    </location>
</feature>
<dbReference type="Proteomes" id="UP000410492">
    <property type="component" value="Unassembled WGS sequence"/>
</dbReference>
<evidence type="ECO:0000256" key="1">
    <source>
        <dbReference type="ARBA" id="ARBA00001968"/>
    </source>
</evidence>
<proteinExistence type="inferred from homology"/>
<comment type="similarity">
    <text evidence="3">Belongs to the HARBI1 family.</text>
</comment>
<evidence type="ECO:0000256" key="4">
    <source>
        <dbReference type="ARBA" id="ARBA00022722"/>
    </source>
</evidence>
<gene>
    <name evidence="9" type="ORF">CALMAC_LOCUS8332</name>
</gene>
<keyword evidence="10" id="KW-1185">Reference proteome</keyword>
<dbReference type="PANTHER" id="PTHR22930">
    <property type="match status" value="1"/>
</dbReference>
<dbReference type="InterPro" id="IPR045249">
    <property type="entry name" value="HARBI1-like"/>
</dbReference>